<name>A0AAD4BBF2_BOLED</name>
<protein>
    <submittedName>
        <fullName evidence="1">Uncharacterized protein</fullName>
    </submittedName>
</protein>
<accession>A0AAD4BBF2</accession>
<gene>
    <name evidence="1" type="ORF">L210DRAFT_945754</name>
</gene>
<organism evidence="1 2">
    <name type="scientific">Boletus edulis BED1</name>
    <dbReference type="NCBI Taxonomy" id="1328754"/>
    <lineage>
        <taxon>Eukaryota</taxon>
        <taxon>Fungi</taxon>
        <taxon>Dikarya</taxon>
        <taxon>Basidiomycota</taxon>
        <taxon>Agaricomycotina</taxon>
        <taxon>Agaricomycetes</taxon>
        <taxon>Agaricomycetidae</taxon>
        <taxon>Boletales</taxon>
        <taxon>Boletineae</taxon>
        <taxon>Boletaceae</taxon>
        <taxon>Boletoideae</taxon>
        <taxon>Boletus</taxon>
    </lineage>
</organism>
<comment type="caution">
    <text evidence="1">The sequence shown here is derived from an EMBL/GenBank/DDBJ whole genome shotgun (WGS) entry which is preliminary data.</text>
</comment>
<keyword evidence="2" id="KW-1185">Reference proteome</keyword>
<evidence type="ECO:0000313" key="1">
    <source>
        <dbReference type="EMBL" id="KAF8415655.1"/>
    </source>
</evidence>
<dbReference type="Proteomes" id="UP001194468">
    <property type="component" value="Unassembled WGS sequence"/>
</dbReference>
<reference evidence="1" key="2">
    <citation type="journal article" date="2020" name="Nat. Commun.">
        <title>Large-scale genome sequencing of mycorrhizal fungi provides insights into the early evolution of symbiotic traits.</title>
        <authorList>
            <person name="Miyauchi S."/>
            <person name="Kiss E."/>
            <person name="Kuo A."/>
            <person name="Drula E."/>
            <person name="Kohler A."/>
            <person name="Sanchez-Garcia M."/>
            <person name="Morin E."/>
            <person name="Andreopoulos B."/>
            <person name="Barry K.W."/>
            <person name="Bonito G."/>
            <person name="Buee M."/>
            <person name="Carver A."/>
            <person name="Chen C."/>
            <person name="Cichocki N."/>
            <person name="Clum A."/>
            <person name="Culley D."/>
            <person name="Crous P.W."/>
            <person name="Fauchery L."/>
            <person name="Girlanda M."/>
            <person name="Hayes R.D."/>
            <person name="Keri Z."/>
            <person name="LaButti K."/>
            <person name="Lipzen A."/>
            <person name="Lombard V."/>
            <person name="Magnuson J."/>
            <person name="Maillard F."/>
            <person name="Murat C."/>
            <person name="Nolan M."/>
            <person name="Ohm R.A."/>
            <person name="Pangilinan J."/>
            <person name="Pereira M.F."/>
            <person name="Perotto S."/>
            <person name="Peter M."/>
            <person name="Pfister S."/>
            <person name="Riley R."/>
            <person name="Sitrit Y."/>
            <person name="Stielow J.B."/>
            <person name="Szollosi G."/>
            <person name="Zifcakova L."/>
            <person name="Stursova M."/>
            <person name="Spatafora J.W."/>
            <person name="Tedersoo L."/>
            <person name="Vaario L.M."/>
            <person name="Yamada A."/>
            <person name="Yan M."/>
            <person name="Wang P."/>
            <person name="Xu J."/>
            <person name="Bruns T."/>
            <person name="Baldrian P."/>
            <person name="Vilgalys R."/>
            <person name="Dunand C."/>
            <person name="Henrissat B."/>
            <person name="Grigoriev I.V."/>
            <person name="Hibbett D."/>
            <person name="Nagy L.G."/>
            <person name="Martin F.M."/>
        </authorList>
    </citation>
    <scope>NUCLEOTIDE SEQUENCE</scope>
    <source>
        <strain evidence="1">BED1</strain>
    </source>
</reference>
<proteinExistence type="predicted"/>
<dbReference type="AlphaFoldDB" id="A0AAD4BBF2"/>
<sequence>MYQAWLRDCGRSETGVRSQNAHSSLVAHTREKCFSDDSDLSVVRRWKLGRPPSASVSNLHMNHVWDPLE</sequence>
<reference evidence="1" key="1">
    <citation type="submission" date="2019-10" db="EMBL/GenBank/DDBJ databases">
        <authorList>
            <consortium name="DOE Joint Genome Institute"/>
            <person name="Kuo A."/>
            <person name="Miyauchi S."/>
            <person name="Kiss E."/>
            <person name="Drula E."/>
            <person name="Kohler A."/>
            <person name="Sanchez-Garcia M."/>
            <person name="Andreopoulos B."/>
            <person name="Barry K.W."/>
            <person name="Bonito G."/>
            <person name="Buee M."/>
            <person name="Carver A."/>
            <person name="Chen C."/>
            <person name="Cichocki N."/>
            <person name="Clum A."/>
            <person name="Culley D."/>
            <person name="Crous P.W."/>
            <person name="Fauchery L."/>
            <person name="Girlanda M."/>
            <person name="Hayes R."/>
            <person name="Keri Z."/>
            <person name="LaButti K."/>
            <person name="Lipzen A."/>
            <person name="Lombard V."/>
            <person name="Magnuson J."/>
            <person name="Maillard F."/>
            <person name="Morin E."/>
            <person name="Murat C."/>
            <person name="Nolan M."/>
            <person name="Ohm R."/>
            <person name="Pangilinan J."/>
            <person name="Pereira M."/>
            <person name="Perotto S."/>
            <person name="Peter M."/>
            <person name="Riley R."/>
            <person name="Sitrit Y."/>
            <person name="Stielow B."/>
            <person name="Szollosi G."/>
            <person name="Zifcakova L."/>
            <person name="Stursova M."/>
            <person name="Spatafora J.W."/>
            <person name="Tedersoo L."/>
            <person name="Vaario L.-M."/>
            <person name="Yamada A."/>
            <person name="Yan M."/>
            <person name="Wang P."/>
            <person name="Xu J."/>
            <person name="Bruns T."/>
            <person name="Baldrian P."/>
            <person name="Vilgalys R."/>
            <person name="Henrissat B."/>
            <person name="Grigoriev I.V."/>
            <person name="Hibbett D."/>
            <person name="Nagy L.G."/>
            <person name="Martin F.M."/>
        </authorList>
    </citation>
    <scope>NUCLEOTIDE SEQUENCE</scope>
    <source>
        <strain evidence="1">BED1</strain>
    </source>
</reference>
<dbReference type="EMBL" id="WHUW01000304">
    <property type="protein sequence ID" value="KAF8415655.1"/>
    <property type="molecule type" value="Genomic_DNA"/>
</dbReference>
<evidence type="ECO:0000313" key="2">
    <source>
        <dbReference type="Proteomes" id="UP001194468"/>
    </source>
</evidence>